<feature type="active site" description="Proton donor/acceptor" evidence="6">
    <location>
        <position position="279"/>
    </location>
</feature>
<proteinExistence type="inferred from homology"/>
<keyword evidence="3 5" id="KW-0378">Hydrolase</keyword>
<evidence type="ECO:0000313" key="10">
    <source>
        <dbReference type="Proteomes" id="UP000261023"/>
    </source>
</evidence>
<comment type="cofactor">
    <cofactor evidence="7">
        <name>a divalent metal cation</name>
        <dbReference type="ChEBI" id="CHEBI:60240"/>
    </cofactor>
    <text evidence="7">Binds 1 divalent metal cation per subunit.</text>
</comment>
<evidence type="ECO:0000256" key="4">
    <source>
        <dbReference type="ARBA" id="ARBA00023277"/>
    </source>
</evidence>
<evidence type="ECO:0000259" key="8">
    <source>
        <dbReference type="Pfam" id="PF01979"/>
    </source>
</evidence>
<dbReference type="AlphaFoldDB" id="A0A3E3DSP1"/>
<dbReference type="GO" id="GO:0008448">
    <property type="term" value="F:N-acetylglucosamine-6-phosphate deacetylase activity"/>
    <property type="evidence" value="ECO:0007669"/>
    <property type="project" value="UniProtKB-EC"/>
</dbReference>
<evidence type="ECO:0000256" key="5">
    <source>
        <dbReference type="PIRNR" id="PIRNR038994"/>
    </source>
</evidence>
<evidence type="ECO:0000256" key="1">
    <source>
        <dbReference type="ARBA" id="ARBA00010716"/>
    </source>
</evidence>
<accession>A0A3E3DSP1</accession>
<gene>
    <name evidence="9" type="primary">nagA</name>
    <name evidence="9" type="ORF">DWX31_03780</name>
</gene>
<comment type="similarity">
    <text evidence="1 5">Belongs to the metallo-dependent hydrolases superfamily. NagA family.</text>
</comment>
<evidence type="ECO:0000256" key="2">
    <source>
        <dbReference type="ARBA" id="ARBA00022723"/>
    </source>
</evidence>
<comment type="caution">
    <text evidence="9">The sequence shown here is derived from an EMBL/GenBank/DDBJ whole genome shotgun (WGS) entry which is preliminary data.</text>
</comment>
<evidence type="ECO:0000256" key="3">
    <source>
        <dbReference type="ARBA" id="ARBA00022801"/>
    </source>
</evidence>
<dbReference type="Pfam" id="PF01979">
    <property type="entry name" value="Amidohydro_1"/>
    <property type="match status" value="1"/>
</dbReference>
<dbReference type="SUPFAM" id="SSF51338">
    <property type="entry name" value="Composite domain of metallo-dependent hydrolases"/>
    <property type="match status" value="1"/>
</dbReference>
<feature type="binding site" evidence="7">
    <location>
        <position position="134"/>
    </location>
    <ligand>
        <name>Zn(2+)</name>
        <dbReference type="ChEBI" id="CHEBI:29105"/>
    </ligand>
</feature>
<dbReference type="InterPro" id="IPR006680">
    <property type="entry name" value="Amidohydro-rel"/>
</dbReference>
<dbReference type="PANTHER" id="PTHR11113">
    <property type="entry name" value="N-ACETYLGLUCOSAMINE-6-PHOSPHATE DEACETYLASE"/>
    <property type="match status" value="1"/>
</dbReference>
<dbReference type="Proteomes" id="UP000261023">
    <property type="component" value="Unassembled WGS sequence"/>
</dbReference>
<keyword evidence="2 7" id="KW-0479">Metal-binding</keyword>
<dbReference type="GO" id="GO:0046872">
    <property type="term" value="F:metal ion binding"/>
    <property type="evidence" value="ECO:0007669"/>
    <property type="project" value="UniProtKB-KW"/>
</dbReference>
<dbReference type="PANTHER" id="PTHR11113:SF14">
    <property type="entry name" value="N-ACETYLGLUCOSAMINE-6-PHOSPHATE DEACETYLASE"/>
    <property type="match status" value="1"/>
</dbReference>
<evidence type="ECO:0000256" key="6">
    <source>
        <dbReference type="PIRSR" id="PIRSR038994-1"/>
    </source>
</evidence>
<dbReference type="EC" id="3.5.1.25" evidence="9"/>
<name>A0A3E3DSP1_9FIRM</name>
<evidence type="ECO:0000313" key="9">
    <source>
        <dbReference type="EMBL" id="RGD72165.1"/>
    </source>
</evidence>
<dbReference type="Gene3D" id="2.30.40.10">
    <property type="entry name" value="Urease, subunit C, domain 1"/>
    <property type="match status" value="1"/>
</dbReference>
<dbReference type="GO" id="GO:0006046">
    <property type="term" value="P:N-acetylglucosamine catabolic process"/>
    <property type="evidence" value="ECO:0007669"/>
    <property type="project" value="TreeGrafter"/>
</dbReference>
<dbReference type="InterPro" id="IPR003764">
    <property type="entry name" value="GlcNAc_6-P_deAcase"/>
</dbReference>
<dbReference type="OrthoDB" id="9776488at2"/>
<feature type="domain" description="Amidohydrolase-related" evidence="8">
    <location>
        <begin position="56"/>
        <end position="385"/>
    </location>
</feature>
<organism evidence="9 10">
    <name type="scientific">Hungatella hathewayi</name>
    <dbReference type="NCBI Taxonomy" id="154046"/>
    <lineage>
        <taxon>Bacteria</taxon>
        <taxon>Bacillati</taxon>
        <taxon>Bacillota</taxon>
        <taxon>Clostridia</taxon>
        <taxon>Lachnospirales</taxon>
        <taxon>Lachnospiraceae</taxon>
        <taxon>Hungatella</taxon>
    </lineage>
</organism>
<dbReference type="InterPro" id="IPR011059">
    <property type="entry name" value="Metal-dep_hydrolase_composite"/>
</dbReference>
<dbReference type="SUPFAM" id="SSF51556">
    <property type="entry name" value="Metallo-dependent hydrolases"/>
    <property type="match status" value="1"/>
</dbReference>
<protein>
    <submittedName>
        <fullName evidence="9">N-acetylglucosamine-6-phosphate deacetylase</fullName>
        <ecNumber evidence="9">3.5.1.25</ecNumber>
    </submittedName>
</protein>
<dbReference type="InterPro" id="IPR032466">
    <property type="entry name" value="Metal_Hydrolase"/>
</dbReference>
<dbReference type="CDD" id="cd00854">
    <property type="entry name" value="NagA"/>
    <property type="match status" value="1"/>
</dbReference>
<dbReference type="EMBL" id="QTJW01000002">
    <property type="protein sequence ID" value="RGD72165.1"/>
    <property type="molecule type" value="Genomic_DNA"/>
</dbReference>
<keyword evidence="4 5" id="KW-0119">Carbohydrate metabolism</keyword>
<feature type="binding site" evidence="7">
    <location>
        <position position="200"/>
    </location>
    <ligand>
        <name>Zn(2+)</name>
        <dbReference type="ChEBI" id="CHEBI:29105"/>
    </ligand>
</feature>
<dbReference type="PIRSF" id="PIRSF038994">
    <property type="entry name" value="NagA"/>
    <property type="match status" value="1"/>
</dbReference>
<dbReference type="NCBIfam" id="TIGR00221">
    <property type="entry name" value="nagA"/>
    <property type="match status" value="1"/>
</dbReference>
<evidence type="ECO:0000256" key="7">
    <source>
        <dbReference type="PIRSR" id="PIRSR038994-3"/>
    </source>
</evidence>
<dbReference type="Gene3D" id="3.20.20.140">
    <property type="entry name" value="Metal-dependent hydrolases"/>
    <property type="match status" value="1"/>
</dbReference>
<sequence length="387" mass="42157">MEGGFSVKTLIKNASVYHNHRFETLDLLLEDGRIARMGGCGDESCDKMIDAGGSRVVPGFLDIHTHGAVGVDVNGADAEGFEKICRFFASQGTTSWLCSVLTDTKEQTMQAIDMYKEWKKTEHHGANLMGIHLEGPFLCPDYKGAMPEHLLKKPDMELLKAYQEEAEGEVRYITVSPEVEGIVDFIPYIKSLGIQVAIGHSGADYDTARKAIQNGALGATHTGNAMKLLHQHFPAIWGAVLEDDDVYCEMICDGRHLHPGTVRFIIKIKGLDRVVAITDSIMAAGLPDGNYKLGVNDVVVVDGDAKLATDGTRAGSTLTTGKALKNLLEFTGRSLTDIIPMLTENPARLIGVYDRVGSIEPGKDADLVFLDEECNVVRTLVKGKECY</sequence>
<feature type="binding site" evidence="7">
    <location>
        <position position="221"/>
    </location>
    <ligand>
        <name>Zn(2+)</name>
        <dbReference type="ChEBI" id="CHEBI:29105"/>
    </ligand>
</feature>
<reference evidence="9 10" key="1">
    <citation type="submission" date="2018-08" db="EMBL/GenBank/DDBJ databases">
        <title>A genome reference for cultivated species of the human gut microbiota.</title>
        <authorList>
            <person name="Zou Y."/>
            <person name="Xue W."/>
            <person name="Luo G."/>
        </authorList>
    </citation>
    <scope>NUCLEOTIDE SEQUENCE [LARGE SCALE GENOMIC DNA]</scope>
    <source>
        <strain evidence="9 10">AF19-13AC</strain>
    </source>
</reference>